<dbReference type="PROSITE" id="PS50987">
    <property type="entry name" value="HTH_ARSR_2"/>
    <property type="match status" value="1"/>
</dbReference>
<dbReference type="PANTHER" id="PTHR33154:SF18">
    <property type="entry name" value="ARSENICAL RESISTANCE OPERON REPRESSOR"/>
    <property type="match status" value="1"/>
</dbReference>
<feature type="domain" description="HTH arsR-type" evidence="4">
    <location>
        <begin position="1"/>
        <end position="99"/>
    </location>
</feature>
<name>I0GN22_SELRL</name>
<dbReference type="PATRIC" id="fig|927704.6.peg.462"/>
<dbReference type="InterPro" id="IPR036390">
    <property type="entry name" value="WH_DNA-bd_sf"/>
</dbReference>
<gene>
    <name evidence="5" type="ordered locus">SELR_04510</name>
</gene>
<evidence type="ECO:0000259" key="4">
    <source>
        <dbReference type="PROSITE" id="PS50987"/>
    </source>
</evidence>
<organism evidence="5 6">
    <name type="scientific">Selenomonas ruminantium subsp. lactilytica (strain NBRC 103574 / TAM6421)</name>
    <dbReference type="NCBI Taxonomy" id="927704"/>
    <lineage>
        <taxon>Bacteria</taxon>
        <taxon>Bacillati</taxon>
        <taxon>Bacillota</taxon>
        <taxon>Negativicutes</taxon>
        <taxon>Selenomonadales</taxon>
        <taxon>Selenomonadaceae</taxon>
        <taxon>Selenomonas</taxon>
    </lineage>
</organism>
<dbReference type="NCBIfam" id="NF033788">
    <property type="entry name" value="HTH_metalloreg"/>
    <property type="match status" value="1"/>
</dbReference>
<evidence type="ECO:0000256" key="3">
    <source>
        <dbReference type="ARBA" id="ARBA00023163"/>
    </source>
</evidence>
<dbReference type="eggNOG" id="COG0640">
    <property type="taxonomic scope" value="Bacteria"/>
</dbReference>
<dbReference type="RefSeq" id="WP_014423603.1">
    <property type="nucleotide sequence ID" value="NC_017068.1"/>
</dbReference>
<keyword evidence="2" id="KW-0238">DNA-binding</keyword>
<dbReference type="OrthoDB" id="9798835at2"/>
<accession>I0GN22</accession>
<dbReference type="KEGG" id="sri:SELR_04510"/>
<protein>
    <submittedName>
        <fullName evidence="5">Putative ArsR family transcriptional regulator</fullName>
    </submittedName>
</protein>
<dbReference type="Gene3D" id="1.10.10.10">
    <property type="entry name" value="Winged helix-like DNA-binding domain superfamily/Winged helix DNA-binding domain"/>
    <property type="match status" value="1"/>
</dbReference>
<dbReference type="AlphaFoldDB" id="I0GN22"/>
<reference evidence="5 6" key="1">
    <citation type="submission" date="2011-10" db="EMBL/GenBank/DDBJ databases">
        <title>Whole genome sequence of Selenomonas ruminantium subsp. lactilytica TAM6421.</title>
        <authorList>
            <person name="Oguchi A."/>
            <person name="Ankai A."/>
            <person name="Kaneko J."/>
            <person name="Yamada-Narita S."/>
            <person name="Fukui S."/>
            <person name="Takahashi M."/>
            <person name="Onodera T."/>
            <person name="Kojima S."/>
            <person name="Fushimi T."/>
            <person name="Abe N."/>
            <person name="Kamio Y."/>
            <person name="Yamazaki S."/>
            <person name="Fujita N."/>
        </authorList>
    </citation>
    <scope>NUCLEOTIDE SEQUENCE [LARGE SCALE GENOMIC DNA]</scope>
    <source>
        <strain evidence="6">NBRC 103574 / TAM6421</strain>
    </source>
</reference>
<keyword evidence="1" id="KW-0805">Transcription regulation</keyword>
<dbReference type="SMART" id="SM00418">
    <property type="entry name" value="HTH_ARSR"/>
    <property type="match status" value="1"/>
</dbReference>
<dbReference type="PANTHER" id="PTHR33154">
    <property type="entry name" value="TRANSCRIPTIONAL REGULATOR, ARSR FAMILY"/>
    <property type="match status" value="1"/>
</dbReference>
<dbReference type="GO" id="GO:0003677">
    <property type="term" value="F:DNA binding"/>
    <property type="evidence" value="ECO:0007669"/>
    <property type="project" value="UniProtKB-KW"/>
</dbReference>
<dbReference type="PRINTS" id="PR00778">
    <property type="entry name" value="HTHARSR"/>
</dbReference>
<evidence type="ECO:0000313" key="6">
    <source>
        <dbReference type="Proteomes" id="UP000007887"/>
    </source>
</evidence>
<dbReference type="HOGENOM" id="CLU_097806_3_5_9"/>
<dbReference type="Pfam" id="PF01022">
    <property type="entry name" value="HTH_5"/>
    <property type="match status" value="1"/>
</dbReference>
<dbReference type="InterPro" id="IPR011991">
    <property type="entry name" value="ArsR-like_HTH"/>
</dbReference>
<evidence type="ECO:0000256" key="1">
    <source>
        <dbReference type="ARBA" id="ARBA00023015"/>
    </source>
</evidence>
<dbReference type="InterPro" id="IPR001845">
    <property type="entry name" value="HTH_ArsR_DNA-bd_dom"/>
</dbReference>
<keyword evidence="3" id="KW-0804">Transcription</keyword>
<sequence>MTREEVSQICKAMSDTNRLRIIEMLTIGEKCGCELLDELQVTQPTLSHHMKVLADCGLVSSYKEGKWHHYSINCERFIEFKEHLNSISCCSTDSTDKAEQKSCC</sequence>
<dbReference type="Proteomes" id="UP000007887">
    <property type="component" value="Chromosome"/>
</dbReference>
<dbReference type="InterPro" id="IPR036388">
    <property type="entry name" value="WH-like_DNA-bd_sf"/>
</dbReference>
<evidence type="ECO:0000256" key="2">
    <source>
        <dbReference type="ARBA" id="ARBA00023125"/>
    </source>
</evidence>
<dbReference type="CDD" id="cd00090">
    <property type="entry name" value="HTH_ARSR"/>
    <property type="match status" value="1"/>
</dbReference>
<dbReference type="EMBL" id="AP012292">
    <property type="protein sequence ID" value="BAL82159.1"/>
    <property type="molecule type" value="Genomic_DNA"/>
</dbReference>
<dbReference type="GO" id="GO:0003700">
    <property type="term" value="F:DNA-binding transcription factor activity"/>
    <property type="evidence" value="ECO:0007669"/>
    <property type="project" value="InterPro"/>
</dbReference>
<dbReference type="InterPro" id="IPR051081">
    <property type="entry name" value="HTH_MetalResp_TranReg"/>
</dbReference>
<evidence type="ECO:0000313" key="5">
    <source>
        <dbReference type="EMBL" id="BAL82159.1"/>
    </source>
</evidence>
<proteinExistence type="predicted"/>
<dbReference type="SUPFAM" id="SSF46785">
    <property type="entry name" value="Winged helix' DNA-binding domain"/>
    <property type="match status" value="1"/>
</dbReference>